<dbReference type="EMBL" id="JAEEGB010000013">
    <property type="protein sequence ID" value="MBI6873429.1"/>
    <property type="molecule type" value="Genomic_DNA"/>
</dbReference>
<organism evidence="1 2">
    <name type="scientific">Clostridium aciditolerans</name>
    <dbReference type="NCBI Taxonomy" id="339861"/>
    <lineage>
        <taxon>Bacteria</taxon>
        <taxon>Bacillati</taxon>
        <taxon>Bacillota</taxon>
        <taxon>Clostridia</taxon>
        <taxon>Eubacteriales</taxon>
        <taxon>Clostridiaceae</taxon>
        <taxon>Clostridium</taxon>
    </lineage>
</organism>
<dbReference type="Proteomes" id="UP000622687">
    <property type="component" value="Unassembled WGS sequence"/>
</dbReference>
<name>A0A934HY72_9CLOT</name>
<gene>
    <name evidence="1" type="ORF">I6U51_12030</name>
</gene>
<evidence type="ECO:0000313" key="2">
    <source>
        <dbReference type="Proteomes" id="UP000622687"/>
    </source>
</evidence>
<keyword evidence="2" id="KW-1185">Reference proteome</keyword>
<comment type="caution">
    <text evidence="1">The sequence shown here is derived from an EMBL/GenBank/DDBJ whole genome shotgun (WGS) entry which is preliminary data.</text>
</comment>
<dbReference type="AlphaFoldDB" id="A0A934HY72"/>
<dbReference type="RefSeq" id="WP_211142848.1">
    <property type="nucleotide sequence ID" value="NZ_JAEEGB010000013.1"/>
</dbReference>
<sequence>MPEEKYKEAVKYYRGIKKYGDAQKLLKDKIDEEIKSKFKMEEGYDIRGCVINAGKAFEVEVDIYIWIIQRIK</sequence>
<reference evidence="1" key="1">
    <citation type="submission" date="2020-12" db="EMBL/GenBank/DDBJ databases">
        <title>Clostridium thailandense sp. nov., a novel acetogenic bacterium isolated from peat land soil in Thailand.</title>
        <authorList>
            <person name="Chaikitkaew S."/>
            <person name="Birkeland N.K."/>
        </authorList>
    </citation>
    <scope>NUCLEOTIDE SEQUENCE</scope>
    <source>
        <strain evidence="1">DSM 17425</strain>
    </source>
</reference>
<evidence type="ECO:0000313" key="1">
    <source>
        <dbReference type="EMBL" id="MBI6873429.1"/>
    </source>
</evidence>
<accession>A0A934HY72</accession>
<protein>
    <submittedName>
        <fullName evidence="1">Uncharacterized protein</fullName>
    </submittedName>
</protein>
<proteinExistence type="predicted"/>